<comment type="function">
    <text evidence="5 6">Cell division protein that is involved in the assembly of the Z ring. May serve as a membrane anchor for the Z ring.</text>
</comment>
<sequence>MSKDKVVVGVDIGSSKITTVITTVQNDSSVNVIGVSTLAARGLRKGQVVDIEEAVAAISQSLEAAERMAGYSVGTAFISVDGVHIESQNSKGVVAIADASGEITTEDVTRVIEAARAISLPSSREILHVIPRYFVVDSQSGIKDPLGMTGVRMEVETHIITGATTALRNIAKCASLVGIDVEGMVFSGLASSYSTLSDTERELGVILVDFGGGTTDICIFTEGSPIYCSVIPVGARNVTNDLAIGLRISLESAEKIKLALSKPPKIAVESGENGPVHKEDSDHLDIAALAIEEDLTRVSKKTLIDGIMKPRLREILNMVKIEIQKSGLGGLTPSGVVLTGGGAETSGMIELARHELGMPVRIGIPQGATGLIDEISSPAFASSLGLVIYGAQFQQEDIRLPLVGRIQVKGIFNKGLGWIKSLLP</sequence>
<dbReference type="PANTHER" id="PTHR32432:SF4">
    <property type="entry name" value="CELL DIVISION PROTEIN FTSA"/>
    <property type="match status" value="1"/>
</dbReference>
<organism evidence="8 9">
    <name type="scientific">Candidatus Curtissbacteria bacterium RIFCSPLOWO2_01_FULL_42_50</name>
    <dbReference type="NCBI Taxonomy" id="1797730"/>
    <lineage>
        <taxon>Bacteria</taxon>
        <taxon>Candidatus Curtissiibacteriota</taxon>
    </lineage>
</organism>
<comment type="caution">
    <text evidence="8">The sequence shown here is derived from an EMBL/GenBank/DDBJ whole genome shotgun (WGS) entry which is preliminary data.</text>
</comment>
<dbReference type="InterPro" id="IPR050696">
    <property type="entry name" value="FtsA/MreB"/>
</dbReference>
<dbReference type="GO" id="GO:0043093">
    <property type="term" value="P:FtsZ-dependent cytokinesis"/>
    <property type="evidence" value="ECO:0007669"/>
    <property type="project" value="UniProtKB-UniRule"/>
</dbReference>
<keyword evidence="1 5" id="KW-1003">Cell membrane</keyword>
<dbReference type="InterPro" id="IPR020823">
    <property type="entry name" value="Cell_div_FtsA"/>
</dbReference>
<dbReference type="Pfam" id="PF02491">
    <property type="entry name" value="SHS2_FTSA"/>
    <property type="match status" value="1"/>
</dbReference>
<dbReference type="Gene3D" id="3.30.1490.110">
    <property type="match status" value="1"/>
</dbReference>
<dbReference type="InterPro" id="IPR003494">
    <property type="entry name" value="SHS2_FtsA"/>
</dbReference>
<keyword evidence="2 5" id="KW-0132">Cell division</keyword>
<evidence type="ECO:0000256" key="5">
    <source>
        <dbReference type="HAMAP-Rule" id="MF_02033"/>
    </source>
</evidence>
<dbReference type="Pfam" id="PF14450">
    <property type="entry name" value="FtsA"/>
    <property type="match status" value="1"/>
</dbReference>
<dbReference type="SUPFAM" id="SSF53067">
    <property type="entry name" value="Actin-like ATPase domain"/>
    <property type="match status" value="2"/>
</dbReference>
<gene>
    <name evidence="5" type="primary">ftsA</name>
    <name evidence="8" type="ORF">A3B54_05405</name>
</gene>
<dbReference type="EMBL" id="MFBT01000034">
    <property type="protein sequence ID" value="OGD98590.1"/>
    <property type="molecule type" value="Genomic_DNA"/>
</dbReference>
<dbReference type="NCBIfam" id="TIGR01174">
    <property type="entry name" value="ftsA"/>
    <property type="match status" value="1"/>
</dbReference>
<comment type="subunit">
    <text evidence="5">Self-interacts. Interacts with FtsZ.</text>
</comment>
<evidence type="ECO:0000313" key="9">
    <source>
        <dbReference type="Proteomes" id="UP000177039"/>
    </source>
</evidence>
<protein>
    <recommendedName>
        <fullName evidence="5 6">Cell division protein FtsA</fullName>
    </recommendedName>
</protein>
<reference evidence="8 9" key="1">
    <citation type="journal article" date="2016" name="Nat. Commun.">
        <title>Thousands of microbial genomes shed light on interconnected biogeochemical processes in an aquifer system.</title>
        <authorList>
            <person name="Anantharaman K."/>
            <person name="Brown C.T."/>
            <person name="Hug L.A."/>
            <person name="Sharon I."/>
            <person name="Castelle C.J."/>
            <person name="Probst A.J."/>
            <person name="Thomas B.C."/>
            <person name="Singh A."/>
            <person name="Wilkins M.J."/>
            <person name="Karaoz U."/>
            <person name="Brodie E.L."/>
            <person name="Williams K.H."/>
            <person name="Hubbard S.S."/>
            <person name="Banfield J.F."/>
        </authorList>
    </citation>
    <scope>NUCLEOTIDE SEQUENCE [LARGE SCALE GENOMIC DNA]</scope>
</reference>
<evidence type="ECO:0000256" key="4">
    <source>
        <dbReference type="ARBA" id="ARBA00023306"/>
    </source>
</evidence>
<dbReference type="Proteomes" id="UP000177039">
    <property type="component" value="Unassembled WGS sequence"/>
</dbReference>
<evidence type="ECO:0000256" key="1">
    <source>
        <dbReference type="ARBA" id="ARBA00022475"/>
    </source>
</evidence>
<dbReference type="Gene3D" id="3.30.420.40">
    <property type="match status" value="1"/>
</dbReference>
<keyword evidence="3 5" id="KW-0472">Membrane</keyword>
<dbReference type="CDD" id="cd24048">
    <property type="entry name" value="ASKHA_NBD_FtsA"/>
    <property type="match status" value="1"/>
</dbReference>
<accession>A0A1F5H356</accession>
<evidence type="ECO:0000256" key="6">
    <source>
        <dbReference type="PIRNR" id="PIRNR003101"/>
    </source>
</evidence>
<evidence type="ECO:0000256" key="3">
    <source>
        <dbReference type="ARBA" id="ARBA00023136"/>
    </source>
</evidence>
<dbReference type="PIRSF" id="PIRSF003101">
    <property type="entry name" value="FtsA"/>
    <property type="match status" value="1"/>
</dbReference>
<dbReference type="GO" id="GO:0032153">
    <property type="term" value="C:cell division site"/>
    <property type="evidence" value="ECO:0007669"/>
    <property type="project" value="UniProtKB-UniRule"/>
</dbReference>
<dbReference type="InterPro" id="IPR043129">
    <property type="entry name" value="ATPase_NBD"/>
</dbReference>
<dbReference type="PANTHER" id="PTHR32432">
    <property type="entry name" value="CELL DIVISION PROTEIN FTSA-RELATED"/>
    <property type="match status" value="1"/>
</dbReference>
<feature type="domain" description="SHS2" evidence="7">
    <location>
        <begin position="7"/>
        <end position="195"/>
    </location>
</feature>
<keyword evidence="4 5" id="KW-0131">Cell cycle</keyword>
<evidence type="ECO:0000313" key="8">
    <source>
        <dbReference type="EMBL" id="OGD98590.1"/>
    </source>
</evidence>
<comment type="similarity">
    <text evidence="5 6">Belongs to the FtsA/MreB family.</text>
</comment>
<comment type="subcellular location">
    <subcellularLocation>
        <location evidence="5">Cell membrane</location>
        <topology evidence="5">Peripheral membrane protein</topology>
        <orientation evidence="5">Cytoplasmic side</orientation>
    </subcellularLocation>
    <text evidence="5">Localizes to the Z ring in an FtsZ-dependent manner. Targeted to the membrane through a conserved C-terminal amphipathic helix.</text>
</comment>
<dbReference type="GO" id="GO:0009898">
    <property type="term" value="C:cytoplasmic side of plasma membrane"/>
    <property type="evidence" value="ECO:0007669"/>
    <property type="project" value="UniProtKB-UniRule"/>
</dbReference>
<dbReference type="HAMAP" id="MF_02033">
    <property type="entry name" value="FtsA"/>
    <property type="match status" value="1"/>
</dbReference>
<name>A0A1F5H356_9BACT</name>
<evidence type="ECO:0000256" key="2">
    <source>
        <dbReference type="ARBA" id="ARBA00022618"/>
    </source>
</evidence>
<proteinExistence type="inferred from homology"/>
<dbReference type="AlphaFoldDB" id="A0A1F5H356"/>
<evidence type="ECO:0000259" key="7">
    <source>
        <dbReference type="SMART" id="SM00842"/>
    </source>
</evidence>
<dbReference type="SMART" id="SM00842">
    <property type="entry name" value="FtsA"/>
    <property type="match status" value="1"/>
</dbReference>